<dbReference type="InterPro" id="IPR016035">
    <property type="entry name" value="Acyl_Trfase/lysoPLipase"/>
</dbReference>
<sequence>MKNCDDGSLVLSGVSRWAFAAIVAMVCGACANKATRYDLAALDVFDERQESGACDPGRQGERNPELCSAAYFSDANLDSWFHVERWRDAQRPAQAPIGLALSGGGTKSANFAMGVLSGSYDRLLRPGHIGLISSVSGGGYSAFWYISRLLDAYGNLPGAAGSSLRDAKGGERAVSDFHQIFDDCLPKHYFALSEYATDKERCPLNMAHYENGTHDRFRYQTHLRGFQDLLSNNYNVELPGNDSNALTADVAKLGGLTTLSLIPHHVANTLFDWRRESPSRETYMRGIERTFGLMPPDCNGREVQTYLDAASCRDFRLLPNRLLGRGHTFAAIRLLREFQWQVQQRAGRDIDEEQAKNQALPKALNKPQPLPPVPFWIVNTTAATRSNPTELLSSGQYDVRDAVFEFTPTGFGSRRFGYWEGSHPSMDTLEATVTSGAFFDSQQRSISQPWRAGVGLGMRLSSLEWGKDIENPAQIDSVRGWHTLLPIPLYYLDPQATGATKPGKIHLSDGGQSENTGIYSLVRRGITQIVYADGSQDEFGQFGALCHLKLQLEKSHLRLTMTSLENFDNHCAGKNGDLFQRETWGYDLWASNGRVLSGCISSDLNLESCSRPNAHGYFATLFVLKPMLPWHKLAAHVAKCKVIKNVGLDRASCAEAFLSARVEVAWMDPELFGFLARKRCDFQLFPQNKTWRVTLNSTSSLFGSYRELGKVSADALSVDVQGRVSSTDVATLRWTKLEADPGLTGKGLSCGD</sequence>
<dbReference type="Proteomes" id="UP000295293">
    <property type="component" value="Unassembled WGS sequence"/>
</dbReference>
<evidence type="ECO:0000313" key="1">
    <source>
        <dbReference type="EMBL" id="TDR46800.1"/>
    </source>
</evidence>
<keyword evidence="2" id="KW-1185">Reference proteome</keyword>
<protein>
    <recommendedName>
        <fullName evidence="3">Patatin-like phospholipase</fullName>
    </recommendedName>
</protein>
<proteinExistence type="predicted"/>
<organism evidence="1 2">
    <name type="scientific">Tahibacter aquaticus</name>
    <dbReference type="NCBI Taxonomy" id="520092"/>
    <lineage>
        <taxon>Bacteria</taxon>
        <taxon>Pseudomonadati</taxon>
        <taxon>Pseudomonadota</taxon>
        <taxon>Gammaproteobacteria</taxon>
        <taxon>Lysobacterales</taxon>
        <taxon>Rhodanobacteraceae</taxon>
        <taxon>Tahibacter</taxon>
    </lineage>
</organism>
<dbReference type="SUPFAM" id="SSF52151">
    <property type="entry name" value="FabD/lysophospholipase-like"/>
    <property type="match status" value="1"/>
</dbReference>
<dbReference type="EMBL" id="SNZH01000003">
    <property type="protein sequence ID" value="TDR46800.1"/>
    <property type="molecule type" value="Genomic_DNA"/>
</dbReference>
<evidence type="ECO:0000313" key="2">
    <source>
        <dbReference type="Proteomes" id="UP000295293"/>
    </source>
</evidence>
<dbReference type="OrthoDB" id="100544at2"/>
<reference evidence="1 2" key="1">
    <citation type="submission" date="2019-03" db="EMBL/GenBank/DDBJ databases">
        <title>Genomic Encyclopedia of Type Strains, Phase IV (KMG-IV): sequencing the most valuable type-strain genomes for metagenomic binning, comparative biology and taxonomic classification.</title>
        <authorList>
            <person name="Goeker M."/>
        </authorList>
    </citation>
    <scope>NUCLEOTIDE SEQUENCE [LARGE SCALE GENOMIC DNA]</scope>
    <source>
        <strain evidence="1 2">DSM 21667</strain>
    </source>
</reference>
<accession>A0A4R6Z536</accession>
<dbReference type="RefSeq" id="WP_133817928.1">
    <property type="nucleotide sequence ID" value="NZ_SNZH01000003.1"/>
</dbReference>
<gene>
    <name evidence="1" type="ORF">DFR29_103336</name>
</gene>
<name>A0A4R6Z536_9GAMM</name>
<evidence type="ECO:0008006" key="3">
    <source>
        <dbReference type="Google" id="ProtNLM"/>
    </source>
</evidence>
<comment type="caution">
    <text evidence="1">The sequence shown here is derived from an EMBL/GenBank/DDBJ whole genome shotgun (WGS) entry which is preliminary data.</text>
</comment>
<dbReference type="Gene3D" id="3.40.1090.10">
    <property type="entry name" value="Cytosolic phospholipase A2 catalytic domain"/>
    <property type="match status" value="1"/>
</dbReference>
<dbReference type="AlphaFoldDB" id="A0A4R6Z536"/>